<keyword evidence="7" id="KW-0812">Transmembrane</keyword>
<dbReference type="GO" id="GO:0034496">
    <property type="term" value="P:multivesicular body membrane disassembly"/>
    <property type="evidence" value="ECO:0007669"/>
    <property type="project" value="TreeGrafter"/>
</dbReference>
<accession>A0AAD4C152</accession>
<keyword evidence="15" id="KW-0472">Membrane</keyword>
<dbReference type="Gene3D" id="3.40.50.1820">
    <property type="entry name" value="alpha/beta hydrolase"/>
    <property type="match status" value="1"/>
</dbReference>
<evidence type="ECO:0000256" key="10">
    <source>
        <dbReference type="ARBA" id="ARBA00022963"/>
    </source>
</evidence>
<evidence type="ECO:0000256" key="16">
    <source>
        <dbReference type="ARBA" id="ARBA00023180"/>
    </source>
</evidence>
<dbReference type="InterPro" id="IPR050805">
    <property type="entry name" value="ATG15_Lipase"/>
</dbReference>
<evidence type="ECO:0000256" key="6">
    <source>
        <dbReference type="ARBA" id="ARBA00013279"/>
    </source>
</evidence>
<dbReference type="GO" id="GO:0006660">
    <property type="term" value="P:phosphatidylserine catabolic process"/>
    <property type="evidence" value="ECO:0007669"/>
    <property type="project" value="TreeGrafter"/>
</dbReference>
<keyword evidence="16" id="KW-0325">Glycoprotein</keyword>
<evidence type="ECO:0000256" key="12">
    <source>
        <dbReference type="ARBA" id="ARBA00022989"/>
    </source>
</evidence>
<dbReference type="AlphaFoldDB" id="A0AAD4C152"/>
<keyword evidence="12" id="KW-1133">Transmembrane helix</keyword>
<reference evidence="19" key="1">
    <citation type="submission" date="2019-10" db="EMBL/GenBank/DDBJ databases">
        <authorList>
            <consortium name="DOE Joint Genome Institute"/>
            <person name="Kuo A."/>
            <person name="Miyauchi S."/>
            <person name="Kiss E."/>
            <person name="Drula E."/>
            <person name="Kohler A."/>
            <person name="Sanchez-Garcia M."/>
            <person name="Andreopoulos B."/>
            <person name="Barry K.W."/>
            <person name="Bonito G."/>
            <person name="Buee M."/>
            <person name="Carver A."/>
            <person name="Chen C."/>
            <person name="Cichocki N."/>
            <person name="Clum A."/>
            <person name="Culley D."/>
            <person name="Crous P.W."/>
            <person name="Fauchery L."/>
            <person name="Girlanda M."/>
            <person name="Hayes R."/>
            <person name="Keri Z."/>
            <person name="LaButti K."/>
            <person name="Lipzen A."/>
            <person name="Lombard V."/>
            <person name="Magnuson J."/>
            <person name="Maillard F."/>
            <person name="Morin E."/>
            <person name="Murat C."/>
            <person name="Nolan M."/>
            <person name="Ohm R."/>
            <person name="Pangilinan J."/>
            <person name="Pereira M."/>
            <person name="Perotto S."/>
            <person name="Peter M."/>
            <person name="Riley R."/>
            <person name="Sitrit Y."/>
            <person name="Stielow B."/>
            <person name="Szollosi G."/>
            <person name="Zifcakova L."/>
            <person name="Stursova M."/>
            <person name="Spatafora J.W."/>
            <person name="Tedersoo L."/>
            <person name="Vaario L.-M."/>
            <person name="Yamada A."/>
            <person name="Yan M."/>
            <person name="Wang P."/>
            <person name="Xu J."/>
            <person name="Bruns T."/>
            <person name="Baldrian P."/>
            <person name="Vilgalys R."/>
            <person name="Henrissat B."/>
            <person name="Grigoriev I.V."/>
            <person name="Hibbett D."/>
            <person name="Nagy L.G."/>
            <person name="Martin F.M."/>
        </authorList>
    </citation>
    <scope>NUCLEOTIDE SEQUENCE</scope>
    <source>
        <strain evidence="19">BED1</strain>
    </source>
</reference>
<sequence length="182" mass="19771">MLSSSPNVTAAPTLLQFDLSHQFAATVQPGYGPSTPQHFHRLQIKVLRGTPTCSLGIHQAQSEPVEWIETQVLGPDVMDRHTLAQLARMAANASQRRSSSPGKTAGTNSIPHGTPTPSLQSFPFCWDSDENGFRGFVFRSRDNSTVVLSIKGTALRGPTSKKDKLVEAPFEYVKMSMAAGVY</sequence>
<evidence type="ECO:0000256" key="2">
    <source>
        <dbReference type="ARBA" id="ARBA00004270"/>
    </source>
</evidence>
<evidence type="ECO:0000256" key="14">
    <source>
        <dbReference type="ARBA" id="ARBA00023098"/>
    </source>
</evidence>
<feature type="region of interest" description="Disordered" evidence="18">
    <location>
        <begin position="91"/>
        <end position="116"/>
    </location>
</feature>
<keyword evidence="10" id="KW-0442">Lipid degradation</keyword>
<keyword evidence="14" id="KW-0443">Lipid metabolism</keyword>
<comment type="similarity">
    <text evidence="4">Belongs to the AB hydrolase superfamily. Lipase family.</text>
</comment>
<dbReference type="GO" id="GO:0046461">
    <property type="term" value="P:neutral lipid catabolic process"/>
    <property type="evidence" value="ECO:0007669"/>
    <property type="project" value="TreeGrafter"/>
</dbReference>
<evidence type="ECO:0000256" key="15">
    <source>
        <dbReference type="ARBA" id="ARBA00023136"/>
    </source>
</evidence>
<dbReference type="PANTHER" id="PTHR47175">
    <property type="entry name" value="LIPASE ATG15-RELATED"/>
    <property type="match status" value="1"/>
</dbReference>
<reference evidence="19" key="2">
    <citation type="journal article" date="2020" name="Nat. Commun.">
        <title>Large-scale genome sequencing of mycorrhizal fungi provides insights into the early evolution of symbiotic traits.</title>
        <authorList>
            <person name="Miyauchi S."/>
            <person name="Kiss E."/>
            <person name="Kuo A."/>
            <person name="Drula E."/>
            <person name="Kohler A."/>
            <person name="Sanchez-Garcia M."/>
            <person name="Morin E."/>
            <person name="Andreopoulos B."/>
            <person name="Barry K.W."/>
            <person name="Bonito G."/>
            <person name="Buee M."/>
            <person name="Carver A."/>
            <person name="Chen C."/>
            <person name="Cichocki N."/>
            <person name="Clum A."/>
            <person name="Culley D."/>
            <person name="Crous P.W."/>
            <person name="Fauchery L."/>
            <person name="Girlanda M."/>
            <person name="Hayes R.D."/>
            <person name="Keri Z."/>
            <person name="LaButti K."/>
            <person name="Lipzen A."/>
            <person name="Lombard V."/>
            <person name="Magnuson J."/>
            <person name="Maillard F."/>
            <person name="Murat C."/>
            <person name="Nolan M."/>
            <person name="Ohm R.A."/>
            <person name="Pangilinan J."/>
            <person name="Pereira M.F."/>
            <person name="Perotto S."/>
            <person name="Peter M."/>
            <person name="Pfister S."/>
            <person name="Riley R."/>
            <person name="Sitrit Y."/>
            <person name="Stielow J.B."/>
            <person name="Szollosi G."/>
            <person name="Zifcakova L."/>
            <person name="Stursova M."/>
            <person name="Spatafora J.W."/>
            <person name="Tedersoo L."/>
            <person name="Vaario L.M."/>
            <person name="Yamada A."/>
            <person name="Yan M."/>
            <person name="Wang P."/>
            <person name="Xu J."/>
            <person name="Bruns T."/>
            <person name="Baldrian P."/>
            <person name="Vilgalys R."/>
            <person name="Dunand C."/>
            <person name="Henrissat B."/>
            <person name="Grigoriev I.V."/>
            <person name="Hibbett D."/>
            <person name="Nagy L.G."/>
            <person name="Martin F.M."/>
        </authorList>
    </citation>
    <scope>NUCLEOTIDE SEQUENCE</scope>
    <source>
        <strain evidence="19">BED1</strain>
    </source>
</reference>
<evidence type="ECO:0000256" key="7">
    <source>
        <dbReference type="ARBA" id="ARBA00022692"/>
    </source>
</evidence>
<comment type="caution">
    <text evidence="19">The sequence shown here is derived from an EMBL/GenBank/DDBJ whole genome shotgun (WGS) entry which is preliminary data.</text>
</comment>
<evidence type="ECO:0000256" key="18">
    <source>
        <dbReference type="SAM" id="MobiDB-lite"/>
    </source>
</evidence>
<dbReference type="Proteomes" id="UP001194468">
    <property type="component" value="Unassembled WGS sequence"/>
</dbReference>
<dbReference type="GO" id="GO:0004806">
    <property type="term" value="F:triacylglycerol lipase activity"/>
    <property type="evidence" value="ECO:0007669"/>
    <property type="project" value="UniProtKB-EC"/>
</dbReference>
<dbReference type="GO" id="GO:0005775">
    <property type="term" value="C:vacuolar lumen"/>
    <property type="evidence" value="ECO:0007669"/>
    <property type="project" value="TreeGrafter"/>
</dbReference>
<dbReference type="GO" id="GO:0004620">
    <property type="term" value="F:phospholipase activity"/>
    <property type="evidence" value="ECO:0007669"/>
    <property type="project" value="TreeGrafter"/>
</dbReference>
<evidence type="ECO:0000256" key="1">
    <source>
        <dbReference type="ARBA" id="ARBA00001024"/>
    </source>
</evidence>
<keyword evidence="20" id="KW-1185">Reference proteome</keyword>
<keyword evidence="8" id="KW-0967">Endosome</keyword>
<comment type="subcellular location">
    <subcellularLocation>
        <location evidence="3">Endosome</location>
        <location evidence="3">Multivesicular body membrane</location>
        <topology evidence="3">Single-pass type II membrane protein</topology>
    </subcellularLocation>
    <subcellularLocation>
        <location evidence="2">Prevacuolar compartment membrane</location>
        <topology evidence="2">Single-pass type II membrane protein</topology>
    </subcellularLocation>
</comment>
<keyword evidence="13" id="KW-0072">Autophagy</keyword>
<evidence type="ECO:0000313" key="20">
    <source>
        <dbReference type="Proteomes" id="UP001194468"/>
    </source>
</evidence>
<evidence type="ECO:0000256" key="8">
    <source>
        <dbReference type="ARBA" id="ARBA00022753"/>
    </source>
</evidence>
<evidence type="ECO:0000256" key="11">
    <source>
        <dbReference type="ARBA" id="ARBA00022968"/>
    </source>
</evidence>
<proteinExistence type="inferred from homology"/>
<dbReference type="GO" id="GO:0034727">
    <property type="term" value="P:piecemeal microautophagy of the nucleus"/>
    <property type="evidence" value="ECO:0007669"/>
    <property type="project" value="TreeGrafter"/>
</dbReference>
<feature type="compositionally biased region" description="Polar residues" evidence="18">
    <location>
        <begin position="92"/>
        <end position="116"/>
    </location>
</feature>
<organism evidence="19 20">
    <name type="scientific">Boletus edulis BED1</name>
    <dbReference type="NCBI Taxonomy" id="1328754"/>
    <lineage>
        <taxon>Eukaryota</taxon>
        <taxon>Fungi</taxon>
        <taxon>Dikarya</taxon>
        <taxon>Basidiomycota</taxon>
        <taxon>Agaricomycotina</taxon>
        <taxon>Agaricomycetes</taxon>
        <taxon>Agaricomycetidae</taxon>
        <taxon>Boletales</taxon>
        <taxon>Boletineae</taxon>
        <taxon>Boletaceae</taxon>
        <taxon>Boletoideae</taxon>
        <taxon>Boletus</taxon>
    </lineage>
</organism>
<dbReference type="InterPro" id="IPR029058">
    <property type="entry name" value="AB_hydrolase_fold"/>
</dbReference>
<dbReference type="EC" id="3.1.1.3" evidence="6"/>
<evidence type="ECO:0000256" key="9">
    <source>
        <dbReference type="ARBA" id="ARBA00022801"/>
    </source>
</evidence>
<evidence type="ECO:0000313" key="19">
    <source>
        <dbReference type="EMBL" id="KAF8444866.1"/>
    </source>
</evidence>
<evidence type="ECO:0000256" key="4">
    <source>
        <dbReference type="ARBA" id="ARBA00010701"/>
    </source>
</evidence>
<name>A0AAD4C152_BOLED</name>
<dbReference type="GO" id="GO:0032585">
    <property type="term" value="C:multivesicular body membrane"/>
    <property type="evidence" value="ECO:0007669"/>
    <property type="project" value="UniProtKB-SubCell"/>
</dbReference>
<evidence type="ECO:0000256" key="5">
    <source>
        <dbReference type="ARBA" id="ARBA00011137"/>
    </source>
</evidence>
<comment type="subunit">
    <text evidence="5">Binds to both phosphatidylinositol (PI) and phosphatidylinositol 3,5-bisphosphate (PIP2).</text>
</comment>
<dbReference type="PANTHER" id="PTHR47175:SF2">
    <property type="entry name" value="LIPASE ATG15-RELATED"/>
    <property type="match status" value="1"/>
</dbReference>
<keyword evidence="9" id="KW-0378">Hydrolase</keyword>
<dbReference type="SUPFAM" id="SSF53474">
    <property type="entry name" value="alpha/beta-Hydrolases"/>
    <property type="match status" value="1"/>
</dbReference>
<evidence type="ECO:0000256" key="13">
    <source>
        <dbReference type="ARBA" id="ARBA00023006"/>
    </source>
</evidence>
<evidence type="ECO:0000256" key="3">
    <source>
        <dbReference type="ARBA" id="ARBA00004343"/>
    </source>
</evidence>
<keyword evidence="11" id="KW-0735">Signal-anchor</keyword>
<evidence type="ECO:0000256" key="17">
    <source>
        <dbReference type="ARBA" id="ARBA00029828"/>
    </source>
</evidence>
<comment type="catalytic activity">
    <reaction evidence="1">
        <text>a triacylglycerol + H2O = a diacylglycerol + a fatty acid + H(+)</text>
        <dbReference type="Rhea" id="RHEA:12044"/>
        <dbReference type="ChEBI" id="CHEBI:15377"/>
        <dbReference type="ChEBI" id="CHEBI:15378"/>
        <dbReference type="ChEBI" id="CHEBI:17855"/>
        <dbReference type="ChEBI" id="CHEBI:18035"/>
        <dbReference type="ChEBI" id="CHEBI:28868"/>
        <dbReference type="EC" id="3.1.1.3"/>
    </reaction>
</comment>
<gene>
    <name evidence="19" type="ORF">L210DRAFT_3051132</name>
</gene>
<dbReference type="EMBL" id="WHUW01000006">
    <property type="protein sequence ID" value="KAF8444866.1"/>
    <property type="molecule type" value="Genomic_DNA"/>
</dbReference>
<protein>
    <recommendedName>
        <fullName evidence="6">triacylglycerol lipase</fullName>
        <ecNumber evidence="6">3.1.1.3</ecNumber>
    </recommendedName>
    <alternativeName>
        <fullName evidence="17">Autophagy-related protein 15</fullName>
    </alternativeName>
</protein>